<dbReference type="InterPro" id="IPR009056">
    <property type="entry name" value="Cyt_c-like_dom"/>
</dbReference>
<evidence type="ECO:0000256" key="3">
    <source>
        <dbReference type="ARBA" id="ARBA00023004"/>
    </source>
</evidence>
<dbReference type="Proteomes" id="UP000614216">
    <property type="component" value="Unassembled WGS sequence"/>
</dbReference>
<evidence type="ECO:0000313" key="6">
    <source>
        <dbReference type="EMBL" id="MBL6446946.1"/>
    </source>
</evidence>
<gene>
    <name evidence="6" type="ORF">JMN32_11540</name>
</gene>
<accession>A0A937FYR4</accession>
<dbReference type="RefSeq" id="WP_202856480.1">
    <property type="nucleotide sequence ID" value="NZ_JAEUGD010000042.1"/>
</dbReference>
<dbReference type="SUPFAM" id="SSF46626">
    <property type="entry name" value="Cytochrome c"/>
    <property type="match status" value="1"/>
</dbReference>
<organism evidence="6 7">
    <name type="scientific">Fulvivirga marina</name>
    <dbReference type="NCBI Taxonomy" id="2494733"/>
    <lineage>
        <taxon>Bacteria</taxon>
        <taxon>Pseudomonadati</taxon>
        <taxon>Bacteroidota</taxon>
        <taxon>Cytophagia</taxon>
        <taxon>Cytophagales</taxon>
        <taxon>Fulvivirgaceae</taxon>
        <taxon>Fulvivirga</taxon>
    </lineage>
</organism>
<dbReference type="AlphaFoldDB" id="A0A937FYR4"/>
<dbReference type="PROSITE" id="PS51007">
    <property type="entry name" value="CYTC"/>
    <property type="match status" value="1"/>
</dbReference>
<dbReference type="InterPro" id="IPR036909">
    <property type="entry name" value="Cyt_c-like_dom_sf"/>
</dbReference>
<name>A0A937FYR4_9BACT</name>
<dbReference type="InterPro" id="IPR051459">
    <property type="entry name" value="Cytochrome_c-type_DH"/>
</dbReference>
<feature type="domain" description="Cytochrome c" evidence="5">
    <location>
        <begin position="33"/>
        <end position="121"/>
    </location>
</feature>
<dbReference type="Gene3D" id="1.10.760.10">
    <property type="entry name" value="Cytochrome c-like domain"/>
    <property type="match status" value="1"/>
</dbReference>
<evidence type="ECO:0000256" key="4">
    <source>
        <dbReference type="PROSITE-ProRule" id="PRU00433"/>
    </source>
</evidence>
<dbReference type="PANTHER" id="PTHR35008">
    <property type="entry name" value="BLL4482 PROTEIN-RELATED"/>
    <property type="match status" value="1"/>
</dbReference>
<reference evidence="6" key="1">
    <citation type="submission" date="2021-01" db="EMBL/GenBank/DDBJ databases">
        <title>Fulvivirga kasyanovii gen. nov., sp nov., a novel member of the phylum Bacteroidetes isolated from seawater in a mussel farm.</title>
        <authorList>
            <person name="Zhao L.-H."/>
            <person name="Wang Z.-J."/>
        </authorList>
    </citation>
    <scope>NUCLEOTIDE SEQUENCE</scope>
    <source>
        <strain evidence="6">29W222</strain>
    </source>
</reference>
<protein>
    <submittedName>
        <fullName evidence="6">Cytochrome c</fullName>
    </submittedName>
</protein>
<sequence length="138" mass="15428">MYLKALILSSIFTFTIFLCSFSGDSDQGDNLKQSLERGKELYRSYCITCHIQNGKGVPEIFPPLAHSDYLMDNAGRSIEQVINGVSGEITVNGVTYNNVMPGFDMTDQEVADVLNYIRNSWGNKGEVITEKQVSSFRK</sequence>
<dbReference type="PANTHER" id="PTHR35008:SF8">
    <property type="entry name" value="ALCOHOL DEHYDROGENASE CYTOCHROME C SUBUNIT"/>
    <property type="match status" value="1"/>
</dbReference>
<keyword evidence="3 4" id="KW-0408">Iron</keyword>
<dbReference type="Pfam" id="PF00034">
    <property type="entry name" value="Cytochrom_C"/>
    <property type="match status" value="1"/>
</dbReference>
<keyword evidence="7" id="KW-1185">Reference proteome</keyword>
<proteinExistence type="predicted"/>
<evidence type="ECO:0000259" key="5">
    <source>
        <dbReference type="PROSITE" id="PS51007"/>
    </source>
</evidence>
<dbReference type="GO" id="GO:0020037">
    <property type="term" value="F:heme binding"/>
    <property type="evidence" value="ECO:0007669"/>
    <property type="project" value="InterPro"/>
</dbReference>
<evidence type="ECO:0000256" key="1">
    <source>
        <dbReference type="ARBA" id="ARBA00022617"/>
    </source>
</evidence>
<comment type="caution">
    <text evidence="6">The sequence shown here is derived from an EMBL/GenBank/DDBJ whole genome shotgun (WGS) entry which is preliminary data.</text>
</comment>
<keyword evidence="2 4" id="KW-0479">Metal-binding</keyword>
<dbReference type="GO" id="GO:0009055">
    <property type="term" value="F:electron transfer activity"/>
    <property type="evidence" value="ECO:0007669"/>
    <property type="project" value="InterPro"/>
</dbReference>
<dbReference type="EMBL" id="JAEUGD010000042">
    <property type="protein sequence ID" value="MBL6446946.1"/>
    <property type="molecule type" value="Genomic_DNA"/>
</dbReference>
<keyword evidence="1 4" id="KW-0349">Heme</keyword>
<dbReference type="GO" id="GO:0046872">
    <property type="term" value="F:metal ion binding"/>
    <property type="evidence" value="ECO:0007669"/>
    <property type="project" value="UniProtKB-KW"/>
</dbReference>
<evidence type="ECO:0000313" key="7">
    <source>
        <dbReference type="Proteomes" id="UP000614216"/>
    </source>
</evidence>
<evidence type="ECO:0000256" key="2">
    <source>
        <dbReference type="ARBA" id="ARBA00022723"/>
    </source>
</evidence>